<keyword evidence="3 11" id="KW-0808">Transferase</keyword>
<evidence type="ECO:0000259" key="10">
    <source>
        <dbReference type="Pfam" id="PF06144"/>
    </source>
</evidence>
<evidence type="ECO:0000256" key="8">
    <source>
        <dbReference type="ARBA" id="ARBA00049244"/>
    </source>
</evidence>
<dbReference type="SUPFAM" id="SSF52540">
    <property type="entry name" value="P-loop containing nucleoside triphosphate hydrolases"/>
    <property type="match status" value="1"/>
</dbReference>
<evidence type="ECO:0000256" key="6">
    <source>
        <dbReference type="ARBA" id="ARBA00022932"/>
    </source>
</evidence>
<comment type="similarity">
    <text evidence="7">Belongs to the DNA polymerase HolA subunit family.</text>
</comment>
<dbReference type="GO" id="GO:0009360">
    <property type="term" value="C:DNA polymerase III complex"/>
    <property type="evidence" value="ECO:0007669"/>
    <property type="project" value="UniProtKB-UniRule"/>
</dbReference>
<name>A0A520MAT2_9GAMM</name>
<comment type="catalytic activity">
    <reaction evidence="8">
        <text>DNA(n) + a 2'-deoxyribonucleoside 5'-triphosphate = DNA(n+1) + diphosphate</text>
        <dbReference type="Rhea" id="RHEA:22508"/>
        <dbReference type="Rhea" id="RHEA-COMP:17339"/>
        <dbReference type="Rhea" id="RHEA-COMP:17340"/>
        <dbReference type="ChEBI" id="CHEBI:33019"/>
        <dbReference type="ChEBI" id="CHEBI:61560"/>
        <dbReference type="ChEBI" id="CHEBI:173112"/>
        <dbReference type="EC" id="2.7.7.7"/>
    </reaction>
</comment>
<evidence type="ECO:0000256" key="3">
    <source>
        <dbReference type="ARBA" id="ARBA00022679"/>
    </source>
</evidence>
<protein>
    <recommendedName>
        <fullName evidence="2 9">DNA polymerase III subunit delta</fullName>
        <ecNumber evidence="1 9">2.7.7.7</ecNumber>
    </recommendedName>
</protein>
<dbReference type="NCBIfam" id="TIGR01128">
    <property type="entry name" value="holA"/>
    <property type="match status" value="1"/>
</dbReference>
<dbReference type="Gene3D" id="1.10.8.60">
    <property type="match status" value="1"/>
</dbReference>
<dbReference type="GO" id="GO:0006261">
    <property type="term" value="P:DNA-templated DNA replication"/>
    <property type="evidence" value="ECO:0007669"/>
    <property type="project" value="TreeGrafter"/>
</dbReference>
<proteinExistence type="inferred from homology"/>
<keyword evidence="6" id="KW-0239">DNA-directed DNA polymerase</keyword>
<evidence type="ECO:0000256" key="7">
    <source>
        <dbReference type="ARBA" id="ARBA00034754"/>
    </source>
</evidence>
<evidence type="ECO:0000256" key="4">
    <source>
        <dbReference type="ARBA" id="ARBA00022695"/>
    </source>
</evidence>
<dbReference type="Gene3D" id="1.20.272.10">
    <property type="match status" value="1"/>
</dbReference>
<dbReference type="EC" id="2.7.7.7" evidence="1 9"/>
<dbReference type="PANTHER" id="PTHR34388">
    <property type="entry name" value="DNA POLYMERASE III SUBUNIT DELTA"/>
    <property type="match status" value="1"/>
</dbReference>
<dbReference type="EMBL" id="SHBM01000010">
    <property type="protein sequence ID" value="RZO18344.1"/>
    <property type="molecule type" value="Genomic_DNA"/>
</dbReference>
<dbReference type="Proteomes" id="UP000318359">
    <property type="component" value="Unassembled WGS sequence"/>
</dbReference>
<dbReference type="GO" id="GO:0003887">
    <property type="term" value="F:DNA-directed DNA polymerase activity"/>
    <property type="evidence" value="ECO:0007669"/>
    <property type="project" value="UniProtKB-UniRule"/>
</dbReference>
<evidence type="ECO:0000256" key="1">
    <source>
        <dbReference type="ARBA" id="ARBA00012417"/>
    </source>
</evidence>
<dbReference type="InterPro" id="IPR027417">
    <property type="entry name" value="P-loop_NTPase"/>
</dbReference>
<evidence type="ECO:0000313" key="12">
    <source>
        <dbReference type="Proteomes" id="UP000318359"/>
    </source>
</evidence>
<keyword evidence="5" id="KW-0235">DNA replication</keyword>
<dbReference type="InterPro" id="IPR008921">
    <property type="entry name" value="DNA_pol3_clamp-load_cplx_C"/>
</dbReference>
<dbReference type="GO" id="GO:0003677">
    <property type="term" value="F:DNA binding"/>
    <property type="evidence" value="ECO:0007669"/>
    <property type="project" value="InterPro"/>
</dbReference>
<dbReference type="InterPro" id="IPR010372">
    <property type="entry name" value="DNA_pol3_delta_N"/>
</dbReference>
<dbReference type="Gene3D" id="3.40.50.300">
    <property type="entry name" value="P-loop containing nucleotide triphosphate hydrolases"/>
    <property type="match status" value="1"/>
</dbReference>
<feature type="domain" description="DNA polymerase III delta N-terminal" evidence="10">
    <location>
        <begin position="20"/>
        <end position="136"/>
    </location>
</feature>
<dbReference type="Pfam" id="PF06144">
    <property type="entry name" value="DNA_pol3_delta"/>
    <property type="match status" value="1"/>
</dbReference>
<dbReference type="PANTHER" id="PTHR34388:SF1">
    <property type="entry name" value="DNA POLYMERASE III SUBUNIT DELTA"/>
    <property type="match status" value="1"/>
</dbReference>
<evidence type="ECO:0000313" key="11">
    <source>
        <dbReference type="EMBL" id="RZO18344.1"/>
    </source>
</evidence>
<evidence type="ECO:0000256" key="5">
    <source>
        <dbReference type="ARBA" id="ARBA00022705"/>
    </source>
</evidence>
<reference evidence="11 12" key="1">
    <citation type="submission" date="2019-02" db="EMBL/GenBank/DDBJ databases">
        <title>Prokaryotic population dynamics and viral predation in marine succession experiment using metagenomics: the confinement effect.</title>
        <authorList>
            <person name="Haro-Moreno J.M."/>
            <person name="Rodriguez-Valera F."/>
            <person name="Lopez-Perez M."/>
        </authorList>
    </citation>
    <scope>NUCLEOTIDE SEQUENCE [LARGE SCALE GENOMIC DNA]</scope>
    <source>
        <strain evidence="11">MED-G167</strain>
    </source>
</reference>
<organism evidence="11 12">
    <name type="scientific">SAR86 cluster bacterium</name>
    <dbReference type="NCBI Taxonomy" id="2030880"/>
    <lineage>
        <taxon>Bacteria</taxon>
        <taxon>Pseudomonadati</taxon>
        <taxon>Pseudomonadota</taxon>
        <taxon>Gammaproteobacteria</taxon>
        <taxon>SAR86 cluster</taxon>
    </lineage>
</organism>
<evidence type="ECO:0000256" key="2">
    <source>
        <dbReference type="ARBA" id="ARBA00017703"/>
    </source>
</evidence>
<dbReference type="SUPFAM" id="SSF48019">
    <property type="entry name" value="post-AAA+ oligomerization domain-like"/>
    <property type="match status" value="1"/>
</dbReference>
<keyword evidence="4 11" id="KW-0548">Nucleotidyltransferase</keyword>
<dbReference type="InterPro" id="IPR005790">
    <property type="entry name" value="DNA_polIII_delta"/>
</dbReference>
<comment type="caution">
    <text evidence="11">The sequence shown here is derived from an EMBL/GenBank/DDBJ whole genome shotgun (WGS) entry which is preliminary data.</text>
</comment>
<dbReference type="AlphaFoldDB" id="A0A520MAT2"/>
<sequence length="331" mass="37687">MKCEAINLGKYLKNSSNIFFIYGSEVVLKNHVKNRILENLSKRGFSEKITLTDENFKEIKSTIAQNAGGSLFGSNLIIELKHNNGKIPETISEIFTNDVPKSGNICIIINSHSEKLSLASKWAKSMDEFSLIVECKKLKSFEEQIWLKKNLNFIPDNYKTEIVQLLSEMHSGNLVAQQNEIELLKLLYSDSDKEIRDISDITNHIISSAEFSPFELEDAILQGETKKALEIVGSLRRADAYSGPLLIWIMSKITNLASLAYQDKNPKVFLKNNGIWQSKINDYLIFIKKQNQNNLDLAQKNIYELELSLKGLIKKDFWSELESLIFKLGTS</sequence>
<evidence type="ECO:0000256" key="9">
    <source>
        <dbReference type="NCBIfam" id="TIGR01128"/>
    </source>
</evidence>
<gene>
    <name evidence="11" type="primary">holA</name>
    <name evidence="11" type="ORF">EVB00_01215</name>
</gene>
<accession>A0A520MAT2</accession>